<dbReference type="Proteomes" id="UP001460270">
    <property type="component" value="Unassembled WGS sequence"/>
</dbReference>
<feature type="region of interest" description="Disordered" evidence="1">
    <location>
        <begin position="1"/>
        <end position="57"/>
    </location>
</feature>
<comment type="caution">
    <text evidence="2">The sequence shown here is derived from an EMBL/GenBank/DDBJ whole genome shotgun (WGS) entry which is preliminary data.</text>
</comment>
<evidence type="ECO:0000313" key="2">
    <source>
        <dbReference type="EMBL" id="KAK7898851.1"/>
    </source>
</evidence>
<sequence>MDSLMSLGSPLKQFTSCMSGRGSSRKRGGSKRSQSVRRTSFSRSRRMSVGRRRSLPCNQKVPDSWLRVYQDELKRERKRQQEILAKKNAERAVRKTHFRRQHCLPRQTATPRKPAPAAKDETFFGAFQGLSLDGLMGGSTASVTATGGNADPCKVM</sequence>
<feature type="compositionally biased region" description="Basic residues" evidence="1">
    <location>
        <begin position="43"/>
        <end position="54"/>
    </location>
</feature>
<accession>A0AAW0NLW2</accession>
<feature type="compositionally biased region" description="Low complexity" evidence="1">
    <location>
        <begin position="31"/>
        <end position="42"/>
    </location>
</feature>
<protein>
    <submittedName>
        <fullName evidence="2">Uncharacterized protein</fullName>
    </submittedName>
</protein>
<keyword evidence="3" id="KW-1185">Reference proteome</keyword>
<evidence type="ECO:0000313" key="3">
    <source>
        <dbReference type="Proteomes" id="UP001460270"/>
    </source>
</evidence>
<evidence type="ECO:0000256" key="1">
    <source>
        <dbReference type="SAM" id="MobiDB-lite"/>
    </source>
</evidence>
<gene>
    <name evidence="2" type="ORF">WMY93_019704</name>
</gene>
<dbReference type="AlphaFoldDB" id="A0AAW0NLW2"/>
<dbReference type="EMBL" id="JBBPFD010000014">
    <property type="protein sequence ID" value="KAK7898851.1"/>
    <property type="molecule type" value="Genomic_DNA"/>
</dbReference>
<name>A0AAW0NLW2_9GOBI</name>
<organism evidence="2 3">
    <name type="scientific">Mugilogobius chulae</name>
    <name type="common">yellowstripe goby</name>
    <dbReference type="NCBI Taxonomy" id="88201"/>
    <lineage>
        <taxon>Eukaryota</taxon>
        <taxon>Metazoa</taxon>
        <taxon>Chordata</taxon>
        <taxon>Craniata</taxon>
        <taxon>Vertebrata</taxon>
        <taxon>Euteleostomi</taxon>
        <taxon>Actinopterygii</taxon>
        <taxon>Neopterygii</taxon>
        <taxon>Teleostei</taxon>
        <taxon>Neoteleostei</taxon>
        <taxon>Acanthomorphata</taxon>
        <taxon>Gobiaria</taxon>
        <taxon>Gobiiformes</taxon>
        <taxon>Gobioidei</taxon>
        <taxon>Gobiidae</taxon>
        <taxon>Gobionellinae</taxon>
        <taxon>Mugilogobius</taxon>
    </lineage>
</organism>
<proteinExistence type="predicted"/>
<reference evidence="3" key="1">
    <citation type="submission" date="2024-04" db="EMBL/GenBank/DDBJ databases">
        <title>Salinicola lusitanus LLJ914,a marine bacterium isolated from the Okinawa Trough.</title>
        <authorList>
            <person name="Li J."/>
        </authorList>
    </citation>
    <scope>NUCLEOTIDE SEQUENCE [LARGE SCALE GENOMIC DNA]</scope>
</reference>